<dbReference type="PROSITE" id="PS50293">
    <property type="entry name" value="TPR_REGION"/>
    <property type="match status" value="1"/>
</dbReference>
<sequence>MDVLMERIKEAEHFRDRYFKEHPNSTLAEKSKSVRERVIPLLQDIPLEIRGSSSSSADYCLLSGTILNICTEYEPECEKYLTKAVKLNPRLTNAWYELGECLWKREDYEIAIDCFK</sequence>
<reference evidence="1 2" key="2">
    <citation type="submission" date="2018-11" db="EMBL/GenBank/DDBJ databases">
        <authorList>
            <consortium name="Pathogen Informatics"/>
        </authorList>
    </citation>
    <scope>NUCLEOTIDE SEQUENCE [LARGE SCALE GENOMIC DNA]</scope>
</reference>
<dbReference type="SUPFAM" id="SSF48452">
    <property type="entry name" value="TPR-like"/>
    <property type="match status" value="1"/>
</dbReference>
<accession>A0A0M3JI75</accession>
<protein>
    <submittedName>
        <fullName evidence="3">Tetratricopeptide repeat protein 5 (inferred by orthology to a human protein)</fullName>
    </submittedName>
</protein>
<keyword evidence="2" id="KW-1185">Reference proteome</keyword>
<dbReference type="EMBL" id="UYRR01016616">
    <property type="protein sequence ID" value="VDK28539.1"/>
    <property type="molecule type" value="Genomic_DNA"/>
</dbReference>
<dbReference type="Proteomes" id="UP000267096">
    <property type="component" value="Unassembled WGS sequence"/>
</dbReference>
<reference evidence="3" key="1">
    <citation type="submission" date="2017-02" db="UniProtKB">
        <authorList>
            <consortium name="WormBaseParasite"/>
        </authorList>
    </citation>
    <scope>IDENTIFICATION</scope>
</reference>
<evidence type="ECO:0000313" key="3">
    <source>
        <dbReference type="WBParaSite" id="ASIM_0000734001-mRNA-1"/>
    </source>
</evidence>
<dbReference type="Gene3D" id="1.25.40.10">
    <property type="entry name" value="Tetratricopeptide repeat domain"/>
    <property type="match status" value="1"/>
</dbReference>
<name>A0A0M3JI75_ANISI</name>
<dbReference type="InterPro" id="IPR011990">
    <property type="entry name" value="TPR-like_helical_dom_sf"/>
</dbReference>
<organism evidence="3">
    <name type="scientific">Anisakis simplex</name>
    <name type="common">Herring worm</name>
    <dbReference type="NCBI Taxonomy" id="6269"/>
    <lineage>
        <taxon>Eukaryota</taxon>
        <taxon>Metazoa</taxon>
        <taxon>Ecdysozoa</taxon>
        <taxon>Nematoda</taxon>
        <taxon>Chromadorea</taxon>
        <taxon>Rhabditida</taxon>
        <taxon>Spirurina</taxon>
        <taxon>Ascaridomorpha</taxon>
        <taxon>Ascaridoidea</taxon>
        <taxon>Anisakidae</taxon>
        <taxon>Anisakis</taxon>
        <taxon>Anisakis simplex complex</taxon>
    </lineage>
</organism>
<proteinExistence type="predicted"/>
<evidence type="ECO:0000313" key="1">
    <source>
        <dbReference type="EMBL" id="VDK28539.1"/>
    </source>
</evidence>
<gene>
    <name evidence="1" type="ORF">ASIM_LOCUS7108</name>
</gene>
<dbReference type="OrthoDB" id="423589at2759"/>
<evidence type="ECO:0000313" key="2">
    <source>
        <dbReference type="Proteomes" id="UP000267096"/>
    </source>
</evidence>
<dbReference type="WBParaSite" id="ASIM_0000734001-mRNA-1">
    <property type="protein sequence ID" value="ASIM_0000734001-mRNA-1"/>
    <property type="gene ID" value="ASIM_0000734001"/>
</dbReference>
<dbReference type="AlphaFoldDB" id="A0A0M3JI75"/>